<reference evidence="1 2" key="1">
    <citation type="submission" date="2018-06" db="EMBL/GenBank/DDBJ databases">
        <authorList>
            <consortium name="Pathogen Informatics"/>
            <person name="Doyle S."/>
        </authorList>
    </citation>
    <scope>NUCLEOTIDE SEQUENCE [LARGE SCALE GENOMIC DNA]</scope>
    <source>
        <strain evidence="1 2">NCTC11413</strain>
    </source>
</reference>
<name>A0A377H6V0_9PAST</name>
<protein>
    <submittedName>
        <fullName evidence="1">Uncharacterized protein</fullName>
    </submittedName>
</protein>
<dbReference type="Proteomes" id="UP000254232">
    <property type="component" value="Unassembled WGS sequence"/>
</dbReference>
<gene>
    <name evidence="1" type="ORF">NCTC11413_00937</name>
</gene>
<dbReference type="GeneID" id="77264058"/>
<proteinExistence type="predicted"/>
<evidence type="ECO:0000313" key="1">
    <source>
        <dbReference type="EMBL" id="STO37817.1"/>
    </source>
</evidence>
<dbReference type="EMBL" id="UGGZ01000001">
    <property type="protein sequence ID" value="STO37817.1"/>
    <property type="molecule type" value="Genomic_DNA"/>
</dbReference>
<accession>A0A377H6V0</accession>
<sequence>MTQTNSTTYTPFFRLPQTSGQTAEARHKAIVTGYFAKLRQEKLDEPGDLVECCYKHNSHAEKTLLCSLADLPTRELLSEFEPEERKRIGEAVAMLSRLRHKYPQHLNLRMFY</sequence>
<organism evidence="1 2">
    <name type="scientific">Gallibacterium anatis</name>
    <dbReference type="NCBI Taxonomy" id="750"/>
    <lineage>
        <taxon>Bacteria</taxon>
        <taxon>Pseudomonadati</taxon>
        <taxon>Pseudomonadota</taxon>
        <taxon>Gammaproteobacteria</taxon>
        <taxon>Pasteurellales</taxon>
        <taxon>Pasteurellaceae</taxon>
        <taxon>Gallibacterium</taxon>
    </lineage>
</organism>
<evidence type="ECO:0000313" key="2">
    <source>
        <dbReference type="Proteomes" id="UP000254232"/>
    </source>
</evidence>
<dbReference type="RefSeq" id="WP_018346590.1">
    <property type="nucleotide sequence ID" value="NZ_UGGZ01000001.1"/>
</dbReference>
<dbReference type="AlphaFoldDB" id="A0A377H6V0"/>